<gene>
    <name evidence="1" type="primary">g7943</name>
    <name evidence="1" type="ORF">NpPPO83_00007943</name>
</gene>
<reference evidence="1" key="1">
    <citation type="submission" date="2024-09" db="EMBL/GenBank/DDBJ databases">
        <title>Draft Genome Sequences of Neofusicoccum parvum.</title>
        <authorList>
            <person name="Ashida A."/>
            <person name="Camagna M."/>
            <person name="Tanaka A."/>
            <person name="Takemoto D."/>
        </authorList>
    </citation>
    <scope>NUCLEOTIDE SEQUENCE</scope>
    <source>
        <strain evidence="1">PPO83</strain>
    </source>
</reference>
<evidence type="ECO:0000313" key="1">
    <source>
        <dbReference type="EMBL" id="GME48785.1"/>
    </source>
</evidence>
<dbReference type="Proteomes" id="UP001165186">
    <property type="component" value="Unassembled WGS sequence"/>
</dbReference>
<proteinExistence type="predicted"/>
<comment type="caution">
    <text evidence="1">The sequence shown here is derived from an EMBL/GenBank/DDBJ whole genome shotgun (WGS) entry which is preliminary data.</text>
</comment>
<accession>A0ACB5SMM4</accession>
<organism evidence="1 2">
    <name type="scientific">Neofusicoccum parvum</name>
    <dbReference type="NCBI Taxonomy" id="310453"/>
    <lineage>
        <taxon>Eukaryota</taxon>
        <taxon>Fungi</taxon>
        <taxon>Dikarya</taxon>
        <taxon>Ascomycota</taxon>
        <taxon>Pezizomycotina</taxon>
        <taxon>Dothideomycetes</taxon>
        <taxon>Dothideomycetes incertae sedis</taxon>
        <taxon>Botryosphaeriales</taxon>
        <taxon>Botryosphaeriaceae</taxon>
        <taxon>Neofusicoccum</taxon>
    </lineage>
</organism>
<evidence type="ECO:0000313" key="2">
    <source>
        <dbReference type="Proteomes" id="UP001165186"/>
    </source>
</evidence>
<keyword evidence="2" id="KW-1185">Reference proteome</keyword>
<protein>
    <submittedName>
        <fullName evidence="1">Integral membrane protein</fullName>
    </submittedName>
</protein>
<name>A0ACB5SMM4_9PEZI</name>
<sequence length="389" mass="41450">MATSLADYLGPEIAASLPPPNYANPSTHVAAVLGTEISLTALMLLFVCMRFHARLRLKRLFGADDAVMGVAAATAVAHTVVTCVGTRHGIGYHMWDVRPASIPDGFKWTFTSILMFHPISALTKISVCFGPVNLFWNQPFSITRNCSNVLALLEATAALNSLGDLLVYLWPAKFLFKLQMPLKHRLGLITLFSFGCIVFTASICRMVYLPPAFASIDILYDSAILLLIASIEETVAIICGCLPSSKSFLSHHFPRLFGSTAARSSRAARSHADRYHPRPRGYGDSAGNHSVKVFAEGRGRDEVEEEYELGWETGDERWLVGGAEGAWGPVEGIVKTQEVSVMRSASRGGRMGGVLGGRAGGLDDGEGSVGGLTAVGDGSSLGKGSGGSG</sequence>
<dbReference type="EMBL" id="BSXG01000146">
    <property type="protein sequence ID" value="GME48785.1"/>
    <property type="molecule type" value="Genomic_DNA"/>
</dbReference>